<keyword evidence="4" id="KW-1185">Reference proteome</keyword>
<dbReference type="HOGENOM" id="CLU_2164439_0_0_1"/>
<dbReference type="GO" id="GO:0044550">
    <property type="term" value="P:secondary metabolite biosynthetic process"/>
    <property type="evidence" value="ECO:0007669"/>
    <property type="project" value="TreeGrafter"/>
</dbReference>
<dbReference type="EMBL" id="JH930479">
    <property type="protein sequence ID" value="EKM50252.1"/>
    <property type="molecule type" value="Genomic_DNA"/>
</dbReference>
<dbReference type="PROSITE" id="PS00455">
    <property type="entry name" value="AMP_BINDING"/>
    <property type="match status" value="1"/>
</dbReference>
<dbReference type="Gene3D" id="3.40.50.980">
    <property type="match status" value="1"/>
</dbReference>
<evidence type="ECO:0000313" key="3">
    <source>
        <dbReference type="EMBL" id="EKM50252.1"/>
    </source>
</evidence>
<evidence type="ECO:0000256" key="1">
    <source>
        <dbReference type="ARBA" id="ARBA00023268"/>
    </source>
</evidence>
<dbReference type="GeneID" id="18920044"/>
<dbReference type="GO" id="GO:0043041">
    <property type="term" value="P:amino acid activation for nonribosomal peptide biosynthetic process"/>
    <property type="evidence" value="ECO:0007669"/>
    <property type="project" value="TreeGrafter"/>
</dbReference>
<feature type="non-terminal residue" evidence="3">
    <location>
        <position position="111"/>
    </location>
</feature>
<dbReference type="InterPro" id="IPR020845">
    <property type="entry name" value="AMP-binding_CS"/>
</dbReference>
<dbReference type="AlphaFoldDB" id="K5WJ33"/>
<dbReference type="KEGG" id="pco:PHACADRAFT_55641"/>
<dbReference type="GO" id="GO:0031177">
    <property type="term" value="F:phosphopantetheine binding"/>
    <property type="evidence" value="ECO:0007669"/>
    <property type="project" value="TreeGrafter"/>
</dbReference>
<dbReference type="InterPro" id="IPR000873">
    <property type="entry name" value="AMP-dep_synth/lig_dom"/>
</dbReference>
<dbReference type="GO" id="GO:0005737">
    <property type="term" value="C:cytoplasm"/>
    <property type="evidence" value="ECO:0007669"/>
    <property type="project" value="TreeGrafter"/>
</dbReference>
<dbReference type="Pfam" id="PF00501">
    <property type="entry name" value="AMP-binding"/>
    <property type="match status" value="1"/>
</dbReference>
<name>K5WJ33_PHACS</name>
<keyword evidence="1" id="KW-0511">Multifunctional enzyme</keyword>
<dbReference type="PRINTS" id="PR00154">
    <property type="entry name" value="AMPBINDING"/>
</dbReference>
<gene>
    <name evidence="3" type="ORF">PHACADRAFT_55641</name>
</gene>
<dbReference type="PANTHER" id="PTHR45527:SF1">
    <property type="entry name" value="FATTY ACID SYNTHASE"/>
    <property type="match status" value="1"/>
</dbReference>
<dbReference type="InParanoid" id="K5WJ33"/>
<organism evidence="3 4">
    <name type="scientific">Phanerochaete carnosa (strain HHB-10118-sp)</name>
    <name type="common">White-rot fungus</name>
    <name type="synonym">Peniophora carnosa</name>
    <dbReference type="NCBI Taxonomy" id="650164"/>
    <lineage>
        <taxon>Eukaryota</taxon>
        <taxon>Fungi</taxon>
        <taxon>Dikarya</taxon>
        <taxon>Basidiomycota</taxon>
        <taxon>Agaricomycotina</taxon>
        <taxon>Agaricomycetes</taxon>
        <taxon>Polyporales</taxon>
        <taxon>Phanerochaetaceae</taxon>
        <taxon>Phanerochaete</taxon>
    </lineage>
</organism>
<evidence type="ECO:0000313" key="4">
    <source>
        <dbReference type="Proteomes" id="UP000008370"/>
    </source>
</evidence>
<dbReference type="OrthoDB" id="416786at2759"/>
<dbReference type="RefSeq" id="XP_007401438.1">
    <property type="nucleotide sequence ID" value="XM_007401376.1"/>
</dbReference>
<reference evidence="3 4" key="1">
    <citation type="journal article" date="2012" name="BMC Genomics">
        <title>Comparative genomics of the white-rot fungi, Phanerochaete carnosa and P. chrysosporium, to elucidate the genetic basis of the distinct wood types they colonize.</title>
        <authorList>
            <person name="Suzuki H."/>
            <person name="MacDonald J."/>
            <person name="Syed K."/>
            <person name="Salamov A."/>
            <person name="Hori C."/>
            <person name="Aerts A."/>
            <person name="Henrissat B."/>
            <person name="Wiebenga A."/>
            <person name="vanKuyk P.A."/>
            <person name="Barry K."/>
            <person name="Lindquist E."/>
            <person name="LaButti K."/>
            <person name="Lapidus A."/>
            <person name="Lucas S."/>
            <person name="Coutinho P."/>
            <person name="Gong Y."/>
            <person name="Samejima M."/>
            <person name="Mahadevan R."/>
            <person name="Abou-Zaid M."/>
            <person name="de Vries R.P."/>
            <person name="Igarashi K."/>
            <person name="Yadav J.S."/>
            <person name="Grigoriev I.V."/>
            <person name="Master E.R."/>
        </authorList>
    </citation>
    <scope>NUCLEOTIDE SEQUENCE [LARGE SCALE GENOMIC DNA]</scope>
    <source>
        <strain evidence="3 4">HHB-10118-sp</strain>
    </source>
</reference>
<feature type="domain" description="AMP-dependent synthetase/ligase" evidence="2">
    <location>
        <begin position="1"/>
        <end position="111"/>
    </location>
</feature>
<protein>
    <recommendedName>
        <fullName evidence="2">AMP-dependent synthetase/ligase domain-containing protein</fullName>
    </recommendedName>
</protein>
<sequence length="111" mass="11905">VAMCIPPSALAVISILAIVKARAAYVPLDVRYPLERLEMLLRESGAGLLITTSQSPDFASDAEDITHLDIFNFLAKINLTSSINFVCALRMDAAYVMYTSGSTGVPKGVVI</sequence>
<dbReference type="SUPFAM" id="SSF56801">
    <property type="entry name" value="Acetyl-CoA synthetase-like"/>
    <property type="match status" value="1"/>
</dbReference>
<evidence type="ECO:0000259" key="2">
    <source>
        <dbReference type="Pfam" id="PF00501"/>
    </source>
</evidence>
<proteinExistence type="predicted"/>
<dbReference type="PANTHER" id="PTHR45527">
    <property type="entry name" value="NONRIBOSOMAL PEPTIDE SYNTHETASE"/>
    <property type="match status" value="1"/>
</dbReference>
<feature type="non-terminal residue" evidence="3">
    <location>
        <position position="1"/>
    </location>
</feature>
<accession>K5WJ33</accession>
<dbReference type="Proteomes" id="UP000008370">
    <property type="component" value="Unassembled WGS sequence"/>
</dbReference>
<dbReference type="STRING" id="650164.K5WJ33"/>
<dbReference type="InterPro" id="IPR020459">
    <property type="entry name" value="AMP-binding"/>
</dbReference>